<dbReference type="GO" id="GO:0003677">
    <property type="term" value="F:DNA binding"/>
    <property type="evidence" value="ECO:0007669"/>
    <property type="project" value="InterPro"/>
</dbReference>
<reference evidence="2" key="1">
    <citation type="submission" date="2018-09" db="EMBL/GenBank/DDBJ databases">
        <authorList>
            <person name="Pasella M."/>
            <person name="Verbruggen H."/>
            <person name="Nelson W.A."/>
            <person name="Diaz-Tapia P."/>
        </authorList>
    </citation>
    <scope>NUCLEOTIDE SEQUENCE</scope>
</reference>
<dbReference type="InterPro" id="IPR014710">
    <property type="entry name" value="RmlC-like_jellyroll"/>
</dbReference>
<accession>A0A4D6UYZ9</accession>
<proteinExistence type="predicted"/>
<dbReference type="GeneID" id="40488351"/>
<dbReference type="EMBL" id="MH853471">
    <property type="protein sequence ID" value="QCH39744.1"/>
    <property type="molecule type" value="Genomic_DNA"/>
</dbReference>
<dbReference type="InterPro" id="IPR036390">
    <property type="entry name" value="WH_DNA-bd_sf"/>
</dbReference>
<dbReference type="PROSITE" id="PS51063">
    <property type="entry name" value="HTH_CRP_2"/>
    <property type="match status" value="1"/>
</dbReference>
<gene>
    <name evidence="2" type="primary">ntcA</name>
</gene>
<dbReference type="InterPro" id="IPR012318">
    <property type="entry name" value="HTH_CRP"/>
</dbReference>
<protein>
    <submittedName>
        <fullName evidence="2">Global nitrogen transcriptional regulator</fullName>
    </submittedName>
</protein>
<dbReference type="Gene3D" id="2.60.120.10">
    <property type="entry name" value="Jelly Rolls"/>
    <property type="match status" value="1"/>
</dbReference>
<organism evidence="2">
    <name type="scientific">Pleurostichidium falkenbergii</name>
    <dbReference type="NCBI Taxonomy" id="121064"/>
    <lineage>
        <taxon>Eukaryota</taxon>
        <taxon>Rhodophyta</taxon>
        <taxon>Florideophyceae</taxon>
        <taxon>Rhodymeniophycidae</taxon>
        <taxon>Ceramiales</taxon>
        <taxon>Rhodomelaceae</taxon>
        <taxon>Pleurostichidium</taxon>
    </lineage>
</organism>
<sequence length="208" mass="24223">MKWIKFFTINKIPYYIYKLNKEDSIVLSNINNKDNKVTFILSGIIYIKKVFSNKEILPIAILNENNIFAINNKEENIYYQLSALKTTYILTLGEYFLKKANSKILLEINILTTYQKTIEQYQYMNMIMSQKNILNRIIQIIFILCLKFGKVKNKNIVLPFKLSKQNIAIMAGTSENTVNKIMKKVYKGGIINELNKTSISIKNIANLK</sequence>
<name>A0A4D6UYZ9_9FLOR</name>
<dbReference type="SUPFAM" id="SSF46785">
    <property type="entry name" value="Winged helix' DNA-binding domain"/>
    <property type="match status" value="1"/>
</dbReference>
<reference evidence="2" key="2">
    <citation type="journal article" date="2019" name="Phycologia">
        <title>The phylogenetic position of the morphologically unusual Pleurostichidium falkenbergii (Rhodomelaceae, Rhodophyta) based on plastid phylogenomics.</title>
        <authorList>
            <person name="Pasella M.M."/>
            <person name="Verbruggen H."/>
            <person name="Nelson W.A."/>
            <person name="Diaz-Tapia P."/>
        </authorList>
    </citation>
    <scope>NUCLEOTIDE SEQUENCE</scope>
</reference>
<evidence type="ECO:0000313" key="2">
    <source>
        <dbReference type="EMBL" id="QCH39744.1"/>
    </source>
</evidence>
<dbReference type="GO" id="GO:0006355">
    <property type="term" value="P:regulation of DNA-templated transcription"/>
    <property type="evidence" value="ECO:0007669"/>
    <property type="project" value="InterPro"/>
</dbReference>
<dbReference type="Pfam" id="PF13545">
    <property type="entry name" value="HTH_Crp_2"/>
    <property type="match status" value="1"/>
</dbReference>
<dbReference type="AlphaFoldDB" id="A0A4D6UYZ9"/>
<dbReference type="RefSeq" id="YP_009654457.1">
    <property type="nucleotide sequence ID" value="NC_042794.1"/>
</dbReference>
<keyword evidence="2" id="KW-0934">Plastid</keyword>
<feature type="domain" description="HTH crp-type" evidence="1">
    <location>
        <begin position="131"/>
        <end position="205"/>
    </location>
</feature>
<geneLocation type="plastid" evidence="2"/>
<evidence type="ECO:0000259" key="1">
    <source>
        <dbReference type="PROSITE" id="PS51063"/>
    </source>
</evidence>